<feature type="region of interest" description="Disordered" evidence="1">
    <location>
        <begin position="313"/>
        <end position="480"/>
    </location>
</feature>
<dbReference type="InterPro" id="IPR045112">
    <property type="entry name" value="PPAN-like"/>
</dbReference>
<proteinExistence type="predicted"/>
<protein>
    <recommendedName>
        <fullName evidence="2">Brix domain-containing protein</fullName>
    </recommendedName>
</protein>
<dbReference type="PROSITE" id="PS50833">
    <property type="entry name" value="BRIX"/>
    <property type="match status" value="1"/>
</dbReference>
<dbReference type="GO" id="GO:0000027">
    <property type="term" value="P:ribosomal large subunit assembly"/>
    <property type="evidence" value="ECO:0007669"/>
    <property type="project" value="TreeGrafter"/>
</dbReference>
<sequence>MGRKKGKKGKAARNALKNQTVDVSEEAYAKAPHSFVFQRGHVGKTVKELVRDVRKILEPFTAANLKVRRKSVMKDFLTVAGPLNVSHFIVFSKTDIAIYMKLICVPRGPTLTFKVNEFSLARDVLSFQKHPDVDSKMFMNHAVMVTNLPSDSMENKLMNISFKNVFPSINPNTVKINDMRRSVLVNYDPETKCIDIRHYTMKVVPTGVSRTVKKLMRSKLPNLGGHSDIADVFLGKNMSDSEGEQDGPHNQVTVTQKVKDRGVAKNAVNAIRLKEIGPRLTLQLVKIEEGFESGDILYHSLVKKTPEEIEALKEKRQNKQKVKQARKQRQEANIKKKKEAKDEHIKKSLEGMKKKKEQEVKNEEDNDESDREPETNINEQSDDDDREYYKQEVGQEPEPEMFSQSTKRKRTGESKAEPKPKRRRHDKVIPKKFHSRDADTQKTQKKKFSVKFNPKQSRANKPKKNVAGFKKMKKHQFKPK</sequence>
<dbReference type="GO" id="GO:0030687">
    <property type="term" value="C:preribosome, large subunit precursor"/>
    <property type="evidence" value="ECO:0007669"/>
    <property type="project" value="TreeGrafter"/>
</dbReference>
<dbReference type="PANTHER" id="PTHR12661:SF5">
    <property type="entry name" value="SUPPRESSOR OF SWI4 1 HOMOLOG"/>
    <property type="match status" value="1"/>
</dbReference>
<evidence type="ECO:0000313" key="3">
    <source>
        <dbReference type="EMBL" id="CAG5122363.1"/>
    </source>
</evidence>
<dbReference type="PANTHER" id="PTHR12661">
    <property type="entry name" value="PETER PAN-RELATED"/>
    <property type="match status" value="1"/>
</dbReference>
<dbReference type="OrthoDB" id="10261452at2759"/>
<name>A0A8S3YYU7_9EUPU</name>
<feature type="compositionally biased region" description="Basic and acidic residues" evidence="1">
    <location>
        <begin position="328"/>
        <end position="363"/>
    </location>
</feature>
<evidence type="ECO:0000313" key="4">
    <source>
        <dbReference type="Proteomes" id="UP000678393"/>
    </source>
</evidence>
<gene>
    <name evidence="3" type="ORF">CUNI_LOCUS7921</name>
</gene>
<keyword evidence="4" id="KW-1185">Reference proteome</keyword>
<evidence type="ECO:0000259" key="2">
    <source>
        <dbReference type="PROSITE" id="PS50833"/>
    </source>
</evidence>
<reference evidence="3" key="1">
    <citation type="submission" date="2021-04" db="EMBL/GenBank/DDBJ databases">
        <authorList>
            <consortium name="Molecular Ecology Group"/>
        </authorList>
    </citation>
    <scope>NUCLEOTIDE SEQUENCE</scope>
</reference>
<accession>A0A8S3YYU7</accession>
<dbReference type="Pfam" id="PF04427">
    <property type="entry name" value="Brix"/>
    <property type="match status" value="1"/>
</dbReference>
<evidence type="ECO:0000256" key="1">
    <source>
        <dbReference type="SAM" id="MobiDB-lite"/>
    </source>
</evidence>
<dbReference type="SMART" id="SM00879">
    <property type="entry name" value="Brix"/>
    <property type="match status" value="1"/>
</dbReference>
<feature type="compositionally biased region" description="Basic residues" evidence="1">
    <location>
        <begin position="458"/>
        <end position="480"/>
    </location>
</feature>
<dbReference type="Proteomes" id="UP000678393">
    <property type="component" value="Unassembled WGS sequence"/>
</dbReference>
<comment type="caution">
    <text evidence="3">The sequence shown here is derived from an EMBL/GenBank/DDBJ whole genome shotgun (WGS) entry which is preliminary data.</text>
</comment>
<feature type="compositionally biased region" description="Basic residues" evidence="1">
    <location>
        <begin position="318"/>
        <end position="327"/>
    </location>
</feature>
<feature type="compositionally biased region" description="Basic residues" evidence="1">
    <location>
        <begin position="420"/>
        <end position="434"/>
    </location>
</feature>
<dbReference type="AlphaFoldDB" id="A0A8S3YYU7"/>
<dbReference type="GO" id="GO:0019843">
    <property type="term" value="F:rRNA binding"/>
    <property type="evidence" value="ECO:0007669"/>
    <property type="project" value="InterPro"/>
</dbReference>
<organism evidence="3 4">
    <name type="scientific">Candidula unifasciata</name>
    <dbReference type="NCBI Taxonomy" id="100452"/>
    <lineage>
        <taxon>Eukaryota</taxon>
        <taxon>Metazoa</taxon>
        <taxon>Spiralia</taxon>
        <taxon>Lophotrochozoa</taxon>
        <taxon>Mollusca</taxon>
        <taxon>Gastropoda</taxon>
        <taxon>Heterobranchia</taxon>
        <taxon>Euthyneura</taxon>
        <taxon>Panpulmonata</taxon>
        <taxon>Eupulmonata</taxon>
        <taxon>Stylommatophora</taxon>
        <taxon>Helicina</taxon>
        <taxon>Helicoidea</taxon>
        <taxon>Geomitridae</taxon>
        <taxon>Candidula</taxon>
    </lineage>
</organism>
<feature type="domain" description="Brix" evidence="2">
    <location>
        <begin position="32"/>
        <end position="293"/>
    </location>
</feature>
<dbReference type="GO" id="GO:0006364">
    <property type="term" value="P:rRNA processing"/>
    <property type="evidence" value="ECO:0007669"/>
    <property type="project" value="InterPro"/>
</dbReference>
<dbReference type="EMBL" id="CAJHNH020001269">
    <property type="protein sequence ID" value="CAG5122363.1"/>
    <property type="molecule type" value="Genomic_DNA"/>
</dbReference>
<dbReference type="InterPro" id="IPR007109">
    <property type="entry name" value="Brix"/>
</dbReference>